<protein>
    <submittedName>
        <fullName evidence="2">Uncharacterized protein AlNc14C99G5977</fullName>
    </submittedName>
</protein>
<accession>F0WHB1</accession>
<dbReference type="InterPro" id="IPR052579">
    <property type="entry name" value="Zinc_finger_SWIM"/>
</dbReference>
<name>F0WHB1_9STRA</name>
<dbReference type="HOGENOM" id="CLU_013727_4_0_1"/>
<dbReference type="InterPro" id="IPR018289">
    <property type="entry name" value="MULE_transposase_dom"/>
</dbReference>
<evidence type="ECO:0000313" key="2">
    <source>
        <dbReference type="EMBL" id="CCA20627.1"/>
    </source>
</evidence>
<evidence type="ECO:0000259" key="1">
    <source>
        <dbReference type="Pfam" id="PF10551"/>
    </source>
</evidence>
<dbReference type="AlphaFoldDB" id="F0WHB1"/>
<feature type="domain" description="MULE transposase" evidence="1">
    <location>
        <begin position="4"/>
        <end position="74"/>
    </location>
</feature>
<dbReference type="EMBL" id="FR824144">
    <property type="protein sequence ID" value="CCA20627.1"/>
    <property type="molecule type" value="Genomic_DNA"/>
</dbReference>
<sequence>MTSFNSHFSVGFCFLKEEKQSDYTWVLSKFAIIWTPETLPAVIVPDRELALMAAIDKVFSASSHLLCIWHINKNILAKCKRQFETSEEWTVFLQQWCILVAANTEVEYEKQWKELSASAKTKNKVSRKVCVHGVMLTL</sequence>
<reference evidence="2" key="1">
    <citation type="journal article" date="2011" name="PLoS Biol.">
        <title>Gene gain and loss during evolution of obligate parasitism in the white rust pathogen of Arabidopsis thaliana.</title>
        <authorList>
            <person name="Kemen E."/>
            <person name="Gardiner A."/>
            <person name="Schultz-Larsen T."/>
            <person name="Kemen A.C."/>
            <person name="Balmuth A.L."/>
            <person name="Robert-Seilaniantz A."/>
            <person name="Bailey K."/>
            <person name="Holub E."/>
            <person name="Studholme D.J."/>
            <person name="Maclean D."/>
            <person name="Jones J.D."/>
        </authorList>
    </citation>
    <scope>NUCLEOTIDE SEQUENCE</scope>
</reference>
<gene>
    <name evidence="2" type="primary">AlNc14C99G5977</name>
    <name evidence="2" type="ORF">ALNC14_067700</name>
</gene>
<dbReference type="Pfam" id="PF10551">
    <property type="entry name" value="MULE"/>
    <property type="match status" value="1"/>
</dbReference>
<proteinExistence type="predicted"/>
<organism evidence="2">
    <name type="scientific">Albugo laibachii Nc14</name>
    <dbReference type="NCBI Taxonomy" id="890382"/>
    <lineage>
        <taxon>Eukaryota</taxon>
        <taxon>Sar</taxon>
        <taxon>Stramenopiles</taxon>
        <taxon>Oomycota</taxon>
        <taxon>Peronosporomycetes</taxon>
        <taxon>Albuginales</taxon>
        <taxon>Albuginaceae</taxon>
        <taxon>Albugo</taxon>
    </lineage>
</organism>
<reference evidence="2" key="2">
    <citation type="submission" date="2011-02" db="EMBL/GenBank/DDBJ databases">
        <authorList>
            <person name="MacLean D."/>
        </authorList>
    </citation>
    <scope>NUCLEOTIDE SEQUENCE</scope>
</reference>
<dbReference type="PANTHER" id="PTHR31569">
    <property type="entry name" value="SWIM-TYPE DOMAIN-CONTAINING PROTEIN"/>
    <property type="match status" value="1"/>
</dbReference>
<dbReference type="PANTHER" id="PTHR31569:SF4">
    <property type="entry name" value="SWIM-TYPE DOMAIN-CONTAINING PROTEIN"/>
    <property type="match status" value="1"/>
</dbReference>